<evidence type="ECO:0000256" key="1">
    <source>
        <dbReference type="SAM" id="MobiDB-lite"/>
    </source>
</evidence>
<organism evidence="3 4">
    <name type="scientific">Aspergillus cristatus</name>
    <name type="common">Chinese Fuzhuan brick tea-fermentation fungus</name>
    <name type="synonym">Eurotium cristatum</name>
    <dbReference type="NCBI Taxonomy" id="573508"/>
    <lineage>
        <taxon>Eukaryota</taxon>
        <taxon>Fungi</taxon>
        <taxon>Dikarya</taxon>
        <taxon>Ascomycota</taxon>
        <taxon>Pezizomycotina</taxon>
        <taxon>Eurotiomycetes</taxon>
        <taxon>Eurotiomycetidae</taxon>
        <taxon>Eurotiales</taxon>
        <taxon>Aspergillaceae</taxon>
        <taxon>Aspergillus</taxon>
        <taxon>Aspergillus subgen. Aspergillus</taxon>
    </lineage>
</organism>
<evidence type="ECO:0000259" key="2">
    <source>
        <dbReference type="Pfam" id="PF20149"/>
    </source>
</evidence>
<dbReference type="Proteomes" id="UP000094569">
    <property type="component" value="Unassembled WGS sequence"/>
</dbReference>
<sequence>MNNPVTRWNRHSDNALSDPGYDSGDDPAYENAHNHEVETEEEQDPVHVQGQDGGSSNQMNIAFEPEQPLCQGSKWPQMSSGTPSSQQQVRSDTPALLEQEQSFNTHNSTQSSHVPRSESQIESSSFMSVDGEDEEQGHGPLAWGNVTHCQIWDQIGEICSHMLSKVRLTVHGKYNFQGMANCKEYVAVLMKHDRFTCDMDNVIGDESAGGYFDPFPLNALLITATMVYHAIAEHSGGSYVTAKFDANVVADTYSRLKSMWQQQTSERAQLTLDIL</sequence>
<dbReference type="Pfam" id="PF20149">
    <property type="entry name" value="DUF6532"/>
    <property type="match status" value="1"/>
</dbReference>
<accession>A0A1E3BDG0</accession>
<name>A0A1E3BDG0_ASPCR</name>
<proteinExistence type="predicted"/>
<protein>
    <recommendedName>
        <fullName evidence="2">DUF6532 domain-containing protein</fullName>
    </recommendedName>
</protein>
<reference evidence="3 4" key="1">
    <citation type="journal article" date="2016" name="BMC Genomics">
        <title>Comparative genomic and transcriptomic analyses of the Fuzhuan brick tea-fermentation fungus Aspergillus cristatus.</title>
        <authorList>
            <person name="Ge Y."/>
            <person name="Wang Y."/>
            <person name="Liu Y."/>
            <person name="Tan Y."/>
            <person name="Ren X."/>
            <person name="Zhang X."/>
            <person name="Hyde K.D."/>
            <person name="Liu Y."/>
            <person name="Liu Z."/>
        </authorList>
    </citation>
    <scope>NUCLEOTIDE SEQUENCE [LARGE SCALE GENOMIC DNA]</scope>
    <source>
        <strain evidence="3 4">GZAAS20.1005</strain>
    </source>
</reference>
<feature type="region of interest" description="Disordered" evidence="1">
    <location>
        <begin position="1"/>
        <end position="140"/>
    </location>
</feature>
<feature type="compositionally biased region" description="Low complexity" evidence="1">
    <location>
        <begin position="117"/>
        <end position="128"/>
    </location>
</feature>
<feature type="compositionally biased region" description="Polar residues" evidence="1">
    <location>
        <begin position="74"/>
        <end position="91"/>
    </location>
</feature>
<comment type="caution">
    <text evidence="3">The sequence shown here is derived from an EMBL/GenBank/DDBJ whole genome shotgun (WGS) entry which is preliminary data.</text>
</comment>
<dbReference type="AlphaFoldDB" id="A0A1E3BDG0"/>
<evidence type="ECO:0000313" key="3">
    <source>
        <dbReference type="EMBL" id="ODM18791.1"/>
    </source>
</evidence>
<dbReference type="InterPro" id="IPR045341">
    <property type="entry name" value="DUF6532"/>
</dbReference>
<dbReference type="VEuPathDB" id="FungiDB:SI65_05408"/>
<feature type="compositionally biased region" description="Polar residues" evidence="1">
    <location>
        <begin position="99"/>
        <end position="114"/>
    </location>
</feature>
<dbReference type="EMBL" id="JXNT01000005">
    <property type="protein sequence ID" value="ODM18791.1"/>
    <property type="molecule type" value="Genomic_DNA"/>
</dbReference>
<feature type="domain" description="DUF6532" evidence="2">
    <location>
        <begin position="211"/>
        <end position="261"/>
    </location>
</feature>
<evidence type="ECO:0000313" key="4">
    <source>
        <dbReference type="Proteomes" id="UP000094569"/>
    </source>
</evidence>
<gene>
    <name evidence="3" type="ORF">SI65_05408</name>
</gene>
<keyword evidence="4" id="KW-1185">Reference proteome</keyword>